<dbReference type="OrthoDB" id="645324at2759"/>
<name>A0A835BX10_9POAL</name>
<protein>
    <submittedName>
        <fullName evidence="1">Uncharacterized protein</fullName>
    </submittedName>
</protein>
<gene>
    <name evidence="1" type="ORF">HU200_028120</name>
</gene>
<dbReference type="Proteomes" id="UP000636709">
    <property type="component" value="Unassembled WGS sequence"/>
</dbReference>
<reference evidence="1" key="1">
    <citation type="submission" date="2020-07" db="EMBL/GenBank/DDBJ databases">
        <title>Genome sequence and genetic diversity analysis of an under-domesticated orphan crop, white fonio (Digitaria exilis).</title>
        <authorList>
            <person name="Bennetzen J.L."/>
            <person name="Chen S."/>
            <person name="Ma X."/>
            <person name="Wang X."/>
            <person name="Yssel A.E.J."/>
            <person name="Chaluvadi S.R."/>
            <person name="Johnson M."/>
            <person name="Gangashetty P."/>
            <person name="Hamidou F."/>
            <person name="Sanogo M.D."/>
            <person name="Zwaenepoel A."/>
            <person name="Wallace J."/>
            <person name="Van De Peer Y."/>
            <person name="Van Deynze A."/>
        </authorList>
    </citation>
    <scope>NUCLEOTIDE SEQUENCE</scope>
    <source>
        <tissue evidence="1">Leaves</tissue>
    </source>
</reference>
<evidence type="ECO:0000313" key="1">
    <source>
        <dbReference type="EMBL" id="KAF8714115.1"/>
    </source>
</evidence>
<evidence type="ECO:0000313" key="2">
    <source>
        <dbReference type="Proteomes" id="UP000636709"/>
    </source>
</evidence>
<proteinExistence type="predicted"/>
<dbReference type="AlphaFoldDB" id="A0A835BX10"/>
<organism evidence="1 2">
    <name type="scientific">Digitaria exilis</name>
    <dbReference type="NCBI Taxonomy" id="1010633"/>
    <lineage>
        <taxon>Eukaryota</taxon>
        <taxon>Viridiplantae</taxon>
        <taxon>Streptophyta</taxon>
        <taxon>Embryophyta</taxon>
        <taxon>Tracheophyta</taxon>
        <taxon>Spermatophyta</taxon>
        <taxon>Magnoliopsida</taxon>
        <taxon>Liliopsida</taxon>
        <taxon>Poales</taxon>
        <taxon>Poaceae</taxon>
        <taxon>PACMAD clade</taxon>
        <taxon>Panicoideae</taxon>
        <taxon>Panicodae</taxon>
        <taxon>Paniceae</taxon>
        <taxon>Anthephorinae</taxon>
        <taxon>Digitaria</taxon>
    </lineage>
</organism>
<dbReference type="EMBL" id="JACEFO010001739">
    <property type="protein sequence ID" value="KAF8714115.1"/>
    <property type="molecule type" value="Genomic_DNA"/>
</dbReference>
<sequence length="68" mass="8141">MEVFLIDAWCLWKERNDFIFNSKTPSVARWKSAFKAEVTNHLFRIKQEFHGSIKLWLDALLGFFLFAM</sequence>
<keyword evidence="2" id="KW-1185">Reference proteome</keyword>
<comment type="caution">
    <text evidence="1">The sequence shown here is derived from an EMBL/GenBank/DDBJ whole genome shotgun (WGS) entry which is preliminary data.</text>
</comment>
<accession>A0A835BX10</accession>